<dbReference type="GO" id="GO:0008654">
    <property type="term" value="P:phospholipid biosynthetic process"/>
    <property type="evidence" value="ECO:0007669"/>
    <property type="project" value="InterPro"/>
</dbReference>
<proteinExistence type="predicted"/>
<organism evidence="2 3">
    <name type="scientific">Candidatus Nomurabacteria bacterium RIFCSPHIGHO2_02_FULL_35_13</name>
    <dbReference type="NCBI Taxonomy" id="1801748"/>
    <lineage>
        <taxon>Bacteria</taxon>
        <taxon>Candidatus Nomuraibacteriota</taxon>
    </lineage>
</organism>
<evidence type="ECO:0000313" key="3">
    <source>
        <dbReference type="Proteomes" id="UP000177112"/>
    </source>
</evidence>
<comment type="caution">
    <text evidence="2">The sequence shown here is derived from an EMBL/GenBank/DDBJ whole genome shotgun (WGS) entry which is preliminary data.</text>
</comment>
<accession>A0A1F6VP01</accession>
<feature type="transmembrane region" description="Helical" evidence="1">
    <location>
        <begin position="155"/>
        <end position="174"/>
    </location>
</feature>
<reference evidence="2 3" key="1">
    <citation type="journal article" date="2016" name="Nat. Commun.">
        <title>Thousands of microbial genomes shed light on interconnected biogeochemical processes in an aquifer system.</title>
        <authorList>
            <person name="Anantharaman K."/>
            <person name="Brown C.T."/>
            <person name="Hug L.A."/>
            <person name="Sharon I."/>
            <person name="Castelle C.J."/>
            <person name="Probst A.J."/>
            <person name="Thomas B.C."/>
            <person name="Singh A."/>
            <person name="Wilkins M.J."/>
            <person name="Karaoz U."/>
            <person name="Brodie E.L."/>
            <person name="Williams K.H."/>
            <person name="Hubbard S.S."/>
            <person name="Banfield J.F."/>
        </authorList>
    </citation>
    <scope>NUCLEOTIDE SEQUENCE [LARGE SCALE GENOMIC DNA]</scope>
</reference>
<dbReference type="Proteomes" id="UP000177112">
    <property type="component" value="Unassembled WGS sequence"/>
</dbReference>
<evidence type="ECO:0000256" key="1">
    <source>
        <dbReference type="SAM" id="Phobius"/>
    </source>
</evidence>
<dbReference type="InterPro" id="IPR043130">
    <property type="entry name" value="CDP-OH_PTrfase_TM_dom"/>
</dbReference>
<keyword evidence="1" id="KW-0472">Membrane</keyword>
<feature type="transmembrane region" description="Helical" evidence="1">
    <location>
        <begin position="180"/>
        <end position="201"/>
    </location>
</feature>
<dbReference type="Gene3D" id="1.20.120.1760">
    <property type="match status" value="1"/>
</dbReference>
<name>A0A1F6VP01_9BACT</name>
<sequence length="204" mass="22996">MKKKLEKFVLFLYKKYGITPDVLTYIRIFAAPWLALLVSKILSDKSLTLTLVTLVLYTLVVTTDFLDGILARAISKTPARNAFSIADAGGENHDHPQGGMLDRLSDKILIIFMLIPFGLNLFTFLIISAESILAFQALYSPGHKKQATSAGKIKMVLQVFLIPILILQAVTNFVPEMAVYIYIIITIIFTYVSVYSHYFYFKND</sequence>
<keyword evidence="1" id="KW-1133">Transmembrane helix</keyword>
<protein>
    <recommendedName>
        <fullName evidence="4">CDP-diacylglycerol--glycerol-3-phosphate 3-phosphatidyltransferase</fullName>
    </recommendedName>
</protein>
<dbReference type="STRING" id="1801748.A3B84_01425"/>
<dbReference type="EMBL" id="MFTY01000016">
    <property type="protein sequence ID" value="OGI71175.1"/>
    <property type="molecule type" value="Genomic_DNA"/>
</dbReference>
<feature type="transmembrane region" description="Helical" evidence="1">
    <location>
        <begin position="108"/>
        <end position="135"/>
    </location>
</feature>
<feature type="transmembrane region" description="Helical" evidence="1">
    <location>
        <begin position="54"/>
        <end position="74"/>
    </location>
</feature>
<feature type="transmembrane region" description="Helical" evidence="1">
    <location>
        <begin position="22"/>
        <end position="42"/>
    </location>
</feature>
<dbReference type="AlphaFoldDB" id="A0A1F6VP01"/>
<dbReference type="InterPro" id="IPR000462">
    <property type="entry name" value="CDP-OH_P_trans"/>
</dbReference>
<dbReference type="GO" id="GO:0016780">
    <property type="term" value="F:phosphotransferase activity, for other substituted phosphate groups"/>
    <property type="evidence" value="ECO:0007669"/>
    <property type="project" value="InterPro"/>
</dbReference>
<dbReference type="Pfam" id="PF01066">
    <property type="entry name" value="CDP-OH_P_transf"/>
    <property type="match status" value="2"/>
</dbReference>
<dbReference type="GO" id="GO:0016020">
    <property type="term" value="C:membrane"/>
    <property type="evidence" value="ECO:0007669"/>
    <property type="project" value="InterPro"/>
</dbReference>
<gene>
    <name evidence="2" type="ORF">A3B84_01425</name>
</gene>
<evidence type="ECO:0008006" key="4">
    <source>
        <dbReference type="Google" id="ProtNLM"/>
    </source>
</evidence>
<keyword evidence="1" id="KW-0812">Transmembrane</keyword>
<evidence type="ECO:0000313" key="2">
    <source>
        <dbReference type="EMBL" id="OGI71175.1"/>
    </source>
</evidence>